<protein>
    <submittedName>
        <fullName evidence="2">Uncharacterized protein</fullName>
    </submittedName>
</protein>
<organism evidence="2 3">
    <name type="scientific">Mucor circinelloides f. circinelloides (strain 1006PhL)</name>
    <name type="common">Mucormycosis agent</name>
    <name type="synonym">Calyptromyces circinelloides</name>
    <dbReference type="NCBI Taxonomy" id="1220926"/>
    <lineage>
        <taxon>Eukaryota</taxon>
        <taxon>Fungi</taxon>
        <taxon>Fungi incertae sedis</taxon>
        <taxon>Mucoromycota</taxon>
        <taxon>Mucoromycotina</taxon>
        <taxon>Mucoromycetes</taxon>
        <taxon>Mucorales</taxon>
        <taxon>Mucorineae</taxon>
        <taxon>Mucoraceae</taxon>
        <taxon>Mucor</taxon>
    </lineage>
</organism>
<proteinExistence type="predicted"/>
<dbReference type="VEuPathDB" id="FungiDB:HMPREF1544_11345"/>
<keyword evidence="1" id="KW-1133">Transmembrane helix</keyword>
<evidence type="ECO:0000313" key="2">
    <source>
        <dbReference type="EMBL" id="EPB81924.1"/>
    </source>
</evidence>
<sequence length="197" mass="21883">MVFRKFPTSTVVMIGGEIFVWSGATLTKSSVGLMILTAGQRSSFSAFLVISHATTNLQNTFLANATMSRLLVVSLYAISLQVEQYNSVIEAYDHIKMVLSIIAICIAVITVAIKSFGFESYYDTNNIDCQDGDSAGPDNSSNIDKPYAYEVEDVSHREPCDPDIEIYNSTKNFVHQESNLANSQSHRRHIELQDQQV</sequence>
<reference evidence="3" key="1">
    <citation type="submission" date="2013-05" db="EMBL/GenBank/DDBJ databases">
        <title>The Genome sequence of Mucor circinelloides f. circinelloides 1006PhL.</title>
        <authorList>
            <consortium name="The Broad Institute Genomics Platform"/>
            <person name="Cuomo C."/>
            <person name="Earl A."/>
            <person name="Findley K."/>
            <person name="Lee S.C."/>
            <person name="Walker B."/>
            <person name="Young S."/>
            <person name="Zeng Q."/>
            <person name="Gargeya S."/>
            <person name="Fitzgerald M."/>
            <person name="Haas B."/>
            <person name="Abouelleil A."/>
            <person name="Allen A.W."/>
            <person name="Alvarado L."/>
            <person name="Arachchi H.M."/>
            <person name="Berlin A.M."/>
            <person name="Chapman S.B."/>
            <person name="Gainer-Dewar J."/>
            <person name="Goldberg J."/>
            <person name="Griggs A."/>
            <person name="Gujja S."/>
            <person name="Hansen M."/>
            <person name="Howarth C."/>
            <person name="Imamovic A."/>
            <person name="Ireland A."/>
            <person name="Larimer J."/>
            <person name="McCowan C."/>
            <person name="Murphy C."/>
            <person name="Pearson M."/>
            <person name="Poon T.W."/>
            <person name="Priest M."/>
            <person name="Roberts A."/>
            <person name="Saif S."/>
            <person name="Shea T."/>
            <person name="Sisk P."/>
            <person name="Sykes S."/>
            <person name="Wortman J."/>
            <person name="Nusbaum C."/>
            <person name="Birren B."/>
        </authorList>
    </citation>
    <scope>NUCLEOTIDE SEQUENCE [LARGE SCALE GENOMIC DNA]</scope>
    <source>
        <strain evidence="3">1006PhL</strain>
    </source>
</reference>
<gene>
    <name evidence="2" type="ORF">HMPREF1544_11345</name>
</gene>
<keyword evidence="3" id="KW-1185">Reference proteome</keyword>
<dbReference type="AlphaFoldDB" id="S2IXC9"/>
<keyword evidence="1" id="KW-0472">Membrane</keyword>
<name>S2IXC9_MUCC1</name>
<feature type="transmembrane region" description="Helical" evidence="1">
    <location>
        <begin position="62"/>
        <end position="82"/>
    </location>
</feature>
<dbReference type="Proteomes" id="UP000014254">
    <property type="component" value="Unassembled WGS sequence"/>
</dbReference>
<accession>S2IXC9</accession>
<keyword evidence="1" id="KW-0812">Transmembrane</keyword>
<evidence type="ECO:0000313" key="3">
    <source>
        <dbReference type="Proteomes" id="UP000014254"/>
    </source>
</evidence>
<feature type="transmembrane region" description="Helical" evidence="1">
    <location>
        <begin position="94"/>
        <end position="113"/>
    </location>
</feature>
<dbReference type="OrthoDB" id="10284808at2759"/>
<dbReference type="InParanoid" id="S2IXC9"/>
<dbReference type="EMBL" id="KE124140">
    <property type="protein sequence ID" value="EPB81924.1"/>
    <property type="molecule type" value="Genomic_DNA"/>
</dbReference>
<evidence type="ECO:0000256" key="1">
    <source>
        <dbReference type="SAM" id="Phobius"/>
    </source>
</evidence>